<dbReference type="RefSeq" id="WP_010041498.1">
    <property type="nucleotide sequence ID" value="NZ_CP025958.1"/>
</dbReference>
<evidence type="ECO:0000313" key="3">
    <source>
        <dbReference type="EMBL" id="AWM36124.1"/>
    </source>
</evidence>
<keyword evidence="4" id="KW-1185">Reference proteome</keyword>
<keyword evidence="2" id="KW-0812">Transmembrane</keyword>
<accession>A0A2Z3H3C7</accession>
<dbReference type="OrthoDB" id="291447at2"/>
<protein>
    <submittedName>
        <fullName evidence="3">Uncharacterized protein</fullName>
    </submittedName>
</protein>
<gene>
    <name evidence="3" type="ORF">C1280_03295</name>
</gene>
<sequence>MATDPLHGGPTPSPNPGADPVNVLAPKAPGQPSHDDHDTSGPPAAEVIVRGYEEDVYDAKTVLSVPALVVFFFVLAFGITTAVFLVLAPARVDPAAHPQAQARNKPPLNERLARTGRGKEIDQPRLEPLKLREGESRAITRPELSVKAGNSPELHPEDLIPNKDQHPELFVSGKDRIGLDKTLSLGDDALKALFKSSAPPIPADASVTAVTGANAGRGFGKAEAVSPKLPEVAAPKKDAPAPPKDAKGGKS</sequence>
<evidence type="ECO:0000256" key="2">
    <source>
        <dbReference type="SAM" id="Phobius"/>
    </source>
</evidence>
<feature type="transmembrane region" description="Helical" evidence="2">
    <location>
        <begin position="65"/>
        <end position="88"/>
    </location>
</feature>
<dbReference type="Proteomes" id="UP000245802">
    <property type="component" value="Chromosome"/>
</dbReference>
<evidence type="ECO:0000313" key="4">
    <source>
        <dbReference type="Proteomes" id="UP000245802"/>
    </source>
</evidence>
<keyword evidence="2" id="KW-0472">Membrane</keyword>
<evidence type="ECO:0000256" key="1">
    <source>
        <dbReference type="SAM" id="MobiDB-lite"/>
    </source>
</evidence>
<dbReference type="AlphaFoldDB" id="A0A2Z3H3C7"/>
<name>A0A2Z3H3C7_9BACT</name>
<proteinExistence type="predicted"/>
<dbReference type="KEGG" id="gog:C1280_03295"/>
<feature type="region of interest" description="Disordered" evidence="1">
    <location>
        <begin position="217"/>
        <end position="251"/>
    </location>
</feature>
<reference evidence="3 4" key="1">
    <citation type="submission" date="2018-01" db="EMBL/GenBank/DDBJ databases">
        <title>G. obscuriglobus.</title>
        <authorList>
            <person name="Franke J."/>
            <person name="Blomberg W."/>
            <person name="Selmecki A."/>
        </authorList>
    </citation>
    <scope>NUCLEOTIDE SEQUENCE [LARGE SCALE GENOMIC DNA]</scope>
    <source>
        <strain evidence="3 4">DSM 5831</strain>
    </source>
</reference>
<feature type="region of interest" description="Disordered" evidence="1">
    <location>
        <begin position="1"/>
        <end position="43"/>
    </location>
</feature>
<feature type="compositionally biased region" description="Basic and acidic residues" evidence="1">
    <location>
        <begin position="111"/>
        <end position="123"/>
    </location>
</feature>
<keyword evidence="2" id="KW-1133">Transmembrane helix</keyword>
<dbReference type="EMBL" id="CP025958">
    <property type="protein sequence ID" value="AWM36124.1"/>
    <property type="molecule type" value="Genomic_DNA"/>
</dbReference>
<organism evidence="3 4">
    <name type="scientific">Gemmata obscuriglobus</name>
    <dbReference type="NCBI Taxonomy" id="114"/>
    <lineage>
        <taxon>Bacteria</taxon>
        <taxon>Pseudomonadati</taxon>
        <taxon>Planctomycetota</taxon>
        <taxon>Planctomycetia</taxon>
        <taxon>Gemmatales</taxon>
        <taxon>Gemmataceae</taxon>
        <taxon>Gemmata</taxon>
    </lineage>
</organism>
<feature type="region of interest" description="Disordered" evidence="1">
    <location>
        <begin position="96"/>
        <end position="123"/>
    </location>
</feature>
<feature type="compositionally biased region" description="Basic and acidic residues" evidence="1">
    <location>
        <begin position="234"/>
        <end position="251"/>
    </location>
</feature>